<dbReference type="Proteomes" id="UP000478008">
    <property type="component" value="Unassembled WGS sequence"/>
</dbReference>
<dbReference type="Pfam" id="PF06179">
    <property type="entry name" value="Med22"/>
    <property type="match status" value="1"/>
</dbReference>
<dbReference type="InterPro" id="IPR009332">
    <property type="entry name" value="Med22"/>
</dbReference>
<keyword evidence="8" id="KW-1185">Reference proteome</keyword>
<dbReference type="AlphaFoldDB" id="A0A3F2YA07"/>
<dbReference type="GO" id="GO:0016592">
    <property type="term" value="C:mediator complex"/>
    <property type="evidence" value="ECO:0007669"/>
    <property type="project" value="InterPro"/>
</dbReference>
<evidence type="ECO:0000313" key="6">
    <source>
        <dbReference type="EMBL" id="KAF6008699.1"/>
    </source>
</evidence>
<dbReference type="STRING" id="5007.A0A3F2YA07"/>
<dbReference type="GO" id="GO:0003712">
    <property type="term" value="F:transcription coregulator activity"/>
    <property type="evidence" value="ECO:0007669"/>
    <property type="project" value="InterPro"/>
</dbReference>
<reference evidence="7 8" key="1">
    <citation type="submission" date="2019-07" db="EMBL/GenBank/DDBJ databases">
        <authorList>
            <person name="Friedrich A."/>
            <person name="Schacherer J."/>
        </authorList>
    </citation>
    <scope>NUCLEOTIDE SEQUENCE [LARGE SCALE GENOMIC DNA]</scope>
</reference>
<name>A0A3F2YA07_DEKBR</name>
<evidence type="ECO:0000256" key="4">
    <source>
        <dbReference type="ARBA" id="ARBA00023163"/>
    </source>
</evidence>
<evidence type="ECO:0000256" key="5">
    <source>
        <dbReference type="ARBA" id="ARBA00023242"/>
    </source>
</evidence>
<gene>
    <name evidence="7" type="primary">SRB6</name>
    <name evidence="7" type="ORF">DEBR0S7_01706G</name>
    <name evidence="6" type="ORF">HII12_003926</name>
</gene>
<comment type="subcellular location">
    <subcellularLocation>
        <location evidence="1">Nucleus</location>
    </subcellularLocation>
</comment>
<keyword evidence="5" id="KW-0539">Nucleus</keyword>
<evidence type="ECO:0000256" key="3">
    <source>
        <dbReference type="ARBA" id="ARBA00023015"/>
    </source>
</evidence>
<keyword evidence="4" id="KW-0804">Transcription</keyword>
<reference evidence="6 9" key="2">
    <citation type="journal article" date="2020" name="Appl. Microbiol. Biotechnol.">
        <title>Targeted gene deletion in Brettanomyces bruxellensis with an expression-free CRISPR-Cas9 system.</title>
        <authorList>
            <person name="Varela C."/>
            <person name="Bartel C."/>
            <person name="Onetto C."/>
            <person name="Borneman A."/>
        </authorList>
    </citation>
    <scope>NUCLEOTIDE SEQUENCE [LARGE SCALE GENOMIC DNA]</scope>
    <source>
        <strain evidence="6 9">AWRI1613</strain>
    </source>
</reference>
<proteinExistence type="inferred from homology"/>
<evidence type="ECO:0000256" key="2">
    <source>
        <dbReference type="ARBA" id="ARBA00005942"/>
    </source>
</evidence>
<dbReference type="PANTHER" id="PTHR12434">
    <property type="entry name" value="MEDIATOR OF RNA POLYMERASE II TRANSCRIPTION SUBUNIT 22"/>
    <property type="match status" value="1"/>
</dbReference>
<sequence>MALNSSRLLSDLDNKIELLLSKFQEICQLAQVDDREYETQSVESLQIESNASTIIRIAEELLGVTRLLKEEWILGQTKVVDPENDANHLSAKQLVDLYSKVNTLLDDVTSVKK</sequence>
<organism evidence="7 8">
    <name type="scientific">Dekkera bruxellensis</name>
    <name type="common">Brettanomyces custersii</name>
    <dbReference type="NCBI Taxonomy" id="5007"/>
    <lineage>
        <taxon>Eukaryota</taxon>
        <taxon>Fungi</taxon>
        <taxon>Dikarya</taxon>
        <taxon>Ascomycota</taxon>
        <taxon>Saccharomycotina</taxon>
        <taxon>Pichiomycetes</taxon>
        <taxon>Pichiales</taxon>
        <taxon>Pichiaceae</taxon>
        <taxon>Brettanomyces</taxon>
    </lineage>
</organism>
<evidence type="ECO:0000313" key="8">
    <source>
        <dbReference type="Proteomes" id="UP000478008"/>
    </source>
</evidence>
<accession>A0A3F2YA07</accession>
<dbReference type="Proteomes" id="UP000568158">
    <property type="component" value="Unassembled WGS sequence"/>
</dbReference>
<evidence type="ECO:0000313" key="7">
    <source>
        <dbReference type="EMBL" id="VUG20337.1"/>
    </source>
</evidence>
<keyword evidence="3" id="KW-0805">Transcription regulation</keyword>
<dbReference type="EMBL" id="CABFWN010000007">
    <property type="protein sequence ID" value="VUG20337.1"/>
    <property type="molecule type" value="Genomic_DNA"/>
</dbReference>
<dbReference type="Gene3D" id="6.10.280.160">
    <property type="entry name" value="Mediator of RNA polymerase II transcription subunit 22"/>
    <property type="match status" value="1"/>
</dbReference>
<dbReference type="EMBL" id="JABCYN010000034">
    <property type="protein sequence ID" value="KAF6008699.1"/>
    <property type="molecule type" value="Genomic_DNA"/>
</dbReference>
<comment type="similarity">
    <text evidence="2">Belongs to the Mediator complex subunit 22 family.</text>
</comment>
<evidence type="ECO:0000313" key="9">
    <source>
        <dbReference type="Proteomes" id="UP000568158"/>
    </source>
</evidence>
<evidence type="ECO:0000256" key="1">
    <source>
        <dbReference type="ARBA" id="ARBA00004123"/>
    </source>
</evidence>
<dbReference type="PANTHER" id="PTHR12434:SF6">
    <property type="entry name" value="MEDIATOR OF RNA POLYMERASE II TRANSCRIPTION SUBUNIT 22"/>
    <property type="match status" value="1"/>
</dbReference>
<dbReference type="GO" id="GO:0006357">
    <property type="term" value="P:regulation of transcription by RNA polymerase II"/>
    <property type="evidence" value="ECO:0007669"/>
    <property type="project" value="InterPro"/>
</dbReference>
<protein>
    <submittedName>
        <fullName evidence="7">DEBR0S7_01706g1_1</fullName>
    </submittedName>
</protein>